<keyword evidence="1" id="KW-0472">Membrane</keyword>
<dbReference type="RefSeq" id="WP_367973362.1">
    <property type="nucleotide sequence ID" value="NZ_JBFPEQ010000001.1"/>
</dbReference>
<keyword evidence="3" id="KW-1185">Reference proteome</keyword>
<proteinExistence type="predicted"/>
<dbReference type="PANTHER" id="PTHR34980">
    <property type="entry name" value="INNER MEMBRANE PROTEIN-RELATED-RELATED"/>
    <property type="match status" value="1"/>
</dbReference>
<protein>
    <submittedName>
        <fullName evidence="2">DUF805 domain-containing protein</fullName>
    </submittedName>
</protein>
<reference evidence="2 3" key="1">
    <citation type="submission" date="2024-07" db="EMBL/GenBank/DDBJ databases">
        <authorList>
            <person name="Yun M."/>
        </authorList>
    </citation>
    <scope>NUCLEOTIDE SEQUENCE [LARGE SCALE GENOMIC DNA]</scope>
    <source>
        <strain evidence="2 3">MS01</strain>
    </source>
</reference>
<name>A0ABV3S245_9LACO</name>
<organism evidence="2 3">
    <name type="scientific">Leuconostoc aquikimchii</name>
    <dbReference type="NCBI Taxonomy" id="3236804"/>
    <lineage>
        <taxon>Bacteria</taxon>
        <taxon>Bacillati</taxon>
        <taxon>Bacillota</taxon>
        <taxon>Bacilli</taxon>
        <taxon>Lactobacillales</taxon>
        <taxon>Lactobacillaceae</taxon>
        <taxon>Leuconostoc</taxon>
    </lineage>
</organism>
<keyword evidence="1" id="KW-1133">Transmembrane helix</keyword>
<keyword evidence="1" id="KW-0812">Transmembrane</keyword>
<dbReference type="PANTHER" id="PTHR34980:SF2">
    <property type="entry name" value="INNER MEMBRANE PROTEIN YHAH-RELATED"/>
    <property type="match status" value="1"/>
</dbReference>
<dbReference type="Proteomes" id="UP001556617">
    <property type="component" value="Unassembled WGS sequence"/>
</dbReference>
<dbReference type="InterPro" id="IPR008523">
    <property type="entry name" value="DUF805"/>
</dbReference>
<dbReference type="EMBL" id="JBFPER010000001">
    <property type="protein sequence ID" value="MEX0379949.1"/>
    <property type="molecule type" value="Genomic_DNA"/>
</dbReference>
<evidence type="ECO:0000313" key="3">
    <source>
        <dbReference type="Proteomes" id="UP001556617"/>
    </source>
</evidence>
<evidence type="ECO:0000256" key="1">
    <source>
        <dbReference type="SAM" id="Phobius"/>
    </source>
</evidence>
<evidence type="ECO:0000313" key="2">
    <source>
        <dbReference type="EMBL" id="MEX0379949.1"/>
    </source>
</evidence>
<feature type="transmembrane region" description="Helical" evidence="1">
    <location>
        <begin position="67"/>
        <end position="92"/>
    </location>
</feature>
<feature type="transmembrane region" description="Helical" evidence="1">
    <location>
        <begin position="30"/>
        <end position="55"/>
    </location>
</feature>
<feature type="transmembrane region" description="Helical" evidence="1">
    <location>
        <begin position="129"/>
        <end position="148"/>
    </location>
</feature>
<sequence>MTAWGALTDFFKQYTRFIGTSSRSAFNWMAWFWSIIYWIVALLIVCVAGLGVFFGKRGATATDTTPLLGTIILVVVASLVLSIIIIIPNLALYARRLHDMGYSGWWQVTPTIVTVVAILSVRLLGVNEVVLTVIQVIISLGFNLWLSFSQSKPNNKYS</sequence>
<accession>A0ABV3S245</accession>
<feature type="transmembrane region" description="Helical" evidence="1">
    <location>
        <begin position="104"/>
        <end position="123"/>
    </location>
</feature>
<dbReference type="Pfam" id="PF05656">
    <property type="entry name" value="DUF805"/>
    <property type="match status" value="1"/>
</dbReference>
<comment type="caution">
    <text evidence="2">The sequence shown here is derived from an EMBL/GenBank/DDBJ whole genome shotgun (WGS) entry which is preliminary data.</text>
</comment>
<gene>
    <name evidence="2" type="ORF">AB3K24_01040</name>
</gene>